<name>I7M8A7_TETTS</name>
<dbReference type="Pfam" id="PF00136">
    <property type="entry name" value="DNA_pol_B"/>
    <property type="match status" value="1"/>
</dbReference>
<dbReference type="InterPro" id="IPR006134">
    <property type="entry name" value="DNA-dir_DNA_pol_B_multi_dom"/>
</dbReference>
<keyword evidence="4 6" id="KW-0239">DNA-directed DNA polymerase</keyword>
<keyword evidence="11" id="KW-1185">Reference proteome</keyword>
<sequence>MNLRFQIYDGHISYFMHFYSDNYIYGMKEVYAINYKFRKDFSENNANIFQKLSLNQIAKGQMKQNLYNYEFDLLEIYEEFPEYFSRQQKSSTCYIEADVESKNLINFIYHCDKDKEDDESSDDEANQSQKNNFQMLSLDKNPFLKYTHFERGKVLSFEITVQITKAIKELWLEENRRRQIFQINSPNTIRISLENNIEGSLEFRTGRCDIYNSVNHMNDEKVRKQFNQHILQYFQKSQTKLKDPDEIFLNLNVIQNFFKQKQNQKNEIYSKVVSRFEDYKTRKKGILEMLLQQNDEEAEDKYLKKQLDKQSIDFEVYMGDGDEDPEVCLSDKEEEEEKEMIDLEDILKDNQLLKSSTENKNAFDVIQSNAMKKPNHVAFWRNRYKVDKNNLKQNVDSIFDVCKYCNQPVHICRCQVEINKSLKDKPFLFPEETFFEQPINSNQLYFETFQFTYSKKPPPFEAIVKNFQQSNSFFEHQYPYYENMVDLFDHYQMKNKNVVNKLQQAQILSHGLIKAPINKLYACDIKNELKLPKFFRIYLTDDYESFKISMYDNKQTFKYQQQPPSYQQILKDFQNQTPQQPSRLTDEFNIISPFKDKSPIKTRNSLNQKSPIQNKFVGDITLMLVEIFARSSPHKLPNPATDSVDALFFSIYNGKFDVSPRYFNSEEQKAIQGMIIVDPINFSYLQENEVNFKAFYQTNENISEIIVVENEEDLIQVFIIITQKIDPDIFGGWDMEKSSLNYLGQRCQILGIQLFELLSRCPSNINKLIQVLQFNSFQTQNDEFSVFSNDTLNFNSSLSSFSQLNQSFQSDSLPDQSPIPNEGQQVDSKQKGRLRINSLDLYQSTSISSSISIKPSKMKRTLSADSQVLVSIPELNQEHQVKFFAAENEETEEDPQKEILTSQNSNSLSSSISKHIQSKQKNKVFEMDLSSPSFHSSNKSQNQHFSQKSQFSQQGMLYQGTQYSFIQTSHSKKKEFDLNSQKKFDVNLKEDSKMSKKTQSNQSSIKQQNDPQSAQQKENIKELRRGQLYHNLNLKIRGRIIWNIWRLCRDKLKLTNFDAENVYYELFQIRNPVYSNWTLTKWFNSESAKHKTLVFDYYFNKLKINQIVLDKLDIIQRTTSSARLYGCDFESIITRGSQFRVEGVLVRVTKQYGYLMLSASRMQVASQKILECMPLVMEPPKMLFVDPVIVMDFQSLYPSVMIAYNYCYSTCLGNINEQFNNGGSGRLGVNQDAHLKFEQLFGKDRKFNPKDMDQYHQDIFIAPNKVAYVRKTIREGILPQILHEFLLTRIMIKKSAGFYKDDKYLSKLLDAQQQSIKLFMCVVYGYTGASFSGRMPSVDIADSIVETGRYLLNQVCEYINSNKDWYAKVVYGDTDSVFVLLKGRSVEEAFRIGKEIAESITKQYPYPIELKFEKVFRELILVSKKRYVGYKMEKITDKPEFLAKGIEIVRRDGCDAVVKLMKKSLNILFETKNLSKLKNYLNKQWAKILHGHVNFKDFCIAKEVKLGKYKEDRVPAHGIVGLKITEQDQLAKPKYGERVKYLVVQGEQKSKVKDLVVSVPEFFNKFNHQMNSLYYINRQINSSIGRLFSTFDVDIKDWFFNMPKGKIKVNFLKNHQFIQQRQSKTQDLRSQLHIENYYRLEVCIICYERCSEDICNSCLSDIPTLSYLLSHKQQIIHSQYQEIERKCKNCSSLENKEIEEVPCVEYNCPYLYAKKYSKDNLDYLSKIISKYLNIINESF</sequence>
<dbReference type="EC" id="2.7.7.7" evidence="6"/>
<keyword evidence="6" id="KW-0411">Iron-sulfur</keyword>
<reference evidence="11" key="1">
    <citation type="journal article" date="2006" name="PLoS Biol.">
        <title>Macronuclear genome sequence of the ciliate Tetrahymena thermophila, a model eukaryote.</title>
        <authorList>
            <person name="Eisen J.A."/>
            <person name="Coyne R.S."/>
            <person name="Wu M."/>
            <person name="Wu D."/>
            <person name="Thiagarajan M."/>
            <person name="Wortman J.R."/>
            <person name="Badger J.H."/>
            <person name="Ren Q."/>
            <person name="Amedeo P."/>
            <person name="Jones K.M."/>
            <person name="Tallon L.J."/>
            <person name="Delcher A.L."/>
            <person name="Salzberg S.L."/>
            <person name="Silva J.C."/>
            <person name="Haas B.J."/>
            <person name="Majoros W.H."/>
            <person name="Farzad M."/>
            <person name="Carlton J.M."/>
            <person name="Smith R.K. Jr."/>
            <person name="Garg J."/>
            <person name="Pearlman R.E."/>
            <person name="Karrer K.M."/>
            <person name="Sun L."/>
            <person name="Manning G."/>
            <person name="Elde N.C."/>
            <person name="Turkewitz A.P."/>
            <person name="Asai D.J."/>
            <person name="Wilkes D.E."/>
            <person name="Wang Y."/>
            <person name="Cai H."/>
            <person name="Collins K."/>
            <person name="Stewart B.A."/>
            <person name="Lee S.R."/>
            <person name="Wilamowska K."/>
            <person name="Weinberg Z."/>
            <person name="Ruzzo W.L."/>
            <person name="Wloga D."/>
            <person name="Gaertig J."/>
            <person name="Frankel J."/>
            <person name="Tsao C.-C."/>
            <person name="Gorovsky M.A."/>
            <person name="Keeling P.J."/>
            <person name="Waller R.F."/>
            <person name="Patron N.J."/>
            <person name="Cherry J.M."/>
            <person name="Stover N.A."/>
            <person name="Krieger C.J."/>
            <person name="del Toro C."/>
            <person name="Ryder H.F."/>
            <person name="Williamson S.C."/>
            <person name="Barbeau R.A."/>
            <person name="Hamilton E.P."/>
            <person name="Orias E."/>
        </authorList>
    </citation>
    <scope>NUCLEOTIDE SEQUENCE [LARGE SCALE GENOMIC DNA]</scope>
    <source>
        <strain evidence="11">SB210</strain>
    </source>
</reference>
<feature type="domain" description="DNA-directed DNA polymerase family B multifunctional" evidence="8">
    <location>
        <begin position="1129"/>
        <end position="1589"/>
    </location>
</feature>
<accession>I7M8A7</accession>
<keyword evidence="6" id="KW-0863">Zinc-finger</keyword>
<dbReference type="InterPro" id="IPR025687">
    <property type="entry name" value="Znf-C4pol"/>
</dbReference>
<evidence type="ECO:0000259" key="9">
    <source>
        <dbReference type="Pfam" id="PF14260"/>
    </source>
</evidence>
<dbReference type="InterPro" id="IPR042087">
    <property type="entry name" value="DNA_pol_B_thumb"/>
</dbReference>
<dbReference type="GO" id="GO:0003677">
    <property type="term" value="F:DNA binding"/>
    <property type="evidence" value="ECO:0007669"/>
    <property type="project" value="UniProtKB-KW"/>
</dbReference>
<feature type="compositionally biased region" description="Polar residues" evidence="7">
    <location>
        <begin position="814"/>
        <end position="827"/>
    </location>
</feature>
<feature type="region of interest" description="Disordered" evidence="7">
    <location>
        <begin position="930"/>
        <end position="951"/>
    </location>
</feature>
<dbReference type="GO" id="GO:0005634">
    <property type="term" value="C:nucleus"/>
    <property type="evidence" value="ECO:0007669"/>
    <property type="project" value="UniProtKB-SubCell"/>
</dbReference>
<proteinExistence type="inferred from homology"/>
<dbReference type="Gene3D" id="1.10.287.690">
    <property type="entry name" value="Helix hairpin bin"/>
    <property type="match status" value="1"/>
</dbReference>
<dbReference type="GO" id="GO:0006260">
    <property type="term" value="P:DNA replication"/>
    <property type="evidence" value="ECO:0007669"/>
    <property type="project" value="UniProtKB-KW"/>
</dbReference>
<evidence type="ECO:0000313" key="11">
    <source>
        <dbReference type="Proteomes" id="UP000009168"/>
    </source>
</evidence>
<evidence type="ECO:0000256" key="5">
    <source>
        <dbReference type="ARBA" id="ARBA00049244"/>
    </source>
</evidence>
<dbReference type="CDD" id="cd05534">
    <property type="entry name" value="POLBc_zeta"/>
    <property type="match status" value="1"/>
</dbReference>
<dbReference type="GO" id="GO:0016035">
    <property type="term" value="C:zeta DNA polymerase complex"/>
    <property type="evidence" value="ECO:0007669"/>
    <property type="project" value="InterPro"/>
</dbReference>
<comment type="similarity">
    <text evidence="1 6">Belongs to the DNA polymerase type-B family.</text>
</comment>
<feature type="compositionally biased region" description="Low complexity" evidence="7">
    <location>
        <begin position="899"/>
        <end position="909"/>
    </location>
</feature>
<organism evidence="10 11">
    <name type="scientific">Tetrahymena thermophila (strain SB210)</name>
    <dbReference type="NCBI Taxonomy" id="312017"/>
    <lineage>
        <taxon>Eukaryota</taxon>
        <taxon>Sar</taxon>
        <taxon>Alveolata</taxon>
        <taxon>Ciliophora</taxon>
        <taxon>Intramacronucleata</taxon>
        <taxon>Oligohymenophorea</taxon>
        <taxon>Hymenostomatida</taxon>
        <taxon>Tetrahymenina</taxon>
        <taxon>Tetrahymenidae</taxon>
        <taxon>Tetrahymena</taxon>
    </lineage>
</organism>
<dbReference type="SUPFAM" id="SSF53098">
    <property type="entry name" value="Ribonuclease H-like"/>
    <property type="match status" value="1"/>
</dbReference>
<protein>
    <recommendedName>
        <fullName evidence="6">DNA polymerase</fullName>
        <ecNumber evidence="6">2.7.7.7</ecNumber>
    </recommendedName>
</protein>
<dbReference type="Pfam" id="PF14260">
    <property type="entry name" value="zf-C4pol"/>
    <property type="match status" value="1"/>
</dbReference>
<evidence type="ECO:0000256" key="6">
    <source>
        <dbReference type="RuleBase" id="RU000442"/>
    </source>
</evidence>
<feature type="compositionally biased region" description="Low complexity" evidence="7">
    <location>
        <begin position="935"/>
        <end position="951"/>
    </location>
</feature>
<keyword evidence="6" id="KW-0408">Iron</keyword>
<keyword evidence="6" id="KW-0238">DNA-binding</keyword>
<dbReference type="InterPro" id="IPR043502">
    <property type="entry name" value="DNA/RNA_pol_sf"/>
</dbReference>
<keyword evidence="6" id="KW-0235">DNA replication</keyword>
<dbReference type="InParanoid" id="I7M8A7"/>
<evidence type="ECO:0000313" key="10">
    <source>
        <dbReference type="EMBL" id="EAR97516.2"/>
    </source>
</evidence>
<dbReference type="InterPro" id="IPR017964">
    <property type="entry name" value="DNA-dir_DNA_pol_B_CS"/>
</dbReference>
<evidence type="ECO:0000256" key="2">
    <source>
        <dbReference type="ARBA" id="ARBA00022679"/>
    </source>
</evidence>
<evidence type="ECO:0000256" key="3">
    <source>
        <dbReference type="ARBA" id="ARBA00022695"/>
    </source>
</evidence>
<dbReference type="InterPro" id="IPR023211">
    <property type="entry name" value="DNA_pol_palm_dom_sf"/>
</dbReference>
<dbReference type="GeneID" id="7843623"/>
<dbReference type="GO" id="GO:0042276">
    <property type="term" value="P:error-prone translesion synthesis"/>
    <property type="evidence" value="ECO:0007669"/>
    <property type="project" value="TreeGrafter"/>
</dbReference>
<evidence type="ECO:0000259" key="8">
    <source>
        <dbReference type="Pfam" id="PF00136"/>
    </source>
</evidence>
<dbReference type="Gene3D" id="1.10.132.60">
    <property type="entry name" value="DNA polymerase family B, C-terminal domain"/>
    <property type="match status" value="1"/>
</dbReference>
<dbReference type="PROSITE" id="PS00116">
    <property type="entry name" value="DNA_POLYMERASE_B"/>
    <property type="match status" value="1"/>
</dbReference>
<keyword evidence="6" id="KW-0004">4Fe-4S</keyword>
<dbReference type="GO" id="GO:0008270">
    <property type="term" value="F:zinc ion binding"/>
    <property type="evidence" value="ECO:0007669"/>
    <property type="project" value="UniProtKB-KW"/>
</dbReference>
<keyword evidence="6" id="KW-0539">Nucleus</keyword>
<dbReference type="Gene3D" id="3.90.1600.10">
    <property type="entry name" value="Palm domain of DNA polymerase"/>
    <property type="match status" value="1"/>
</dbReference>
<dbReference type="SMART" id="SM00486">
    <property type="entry name" value="POLBc"/>
    <property type="match status" value="1"/>
</dbReference>
<dbReference type="GO" id="GO:0003887">
    <property type="term" value="F:DNA-directed DNA polymerase activity"/>
    <property type="evidence" value="ECO:0007669"/>
    <property type="project" value="UniProtKB-KW"/>
</dbReference>
<dbReference type="InterPro" id="IPR030559">
    <property type="entry name" value="PolZ_Rev3"/>
</dbReference>
<evidence type="ECO:0000256" key="7">
    <source>
        <dbReference type="SAM" id="MobiDB-lite"/>
    </source>
</evidence>
<dbReference type="PRINTS" id="PR00106">
    <property type="entry name" value="DNAPOLB"/>
</dbReference>
<keyword evidence="6" id="KW-0862">Zinc</keyword>
<dbReference type="GO" id="GO:0000166">
    <property type="term" value="F:nucleotide binding"/>
    <property type="evidence" value="ECO:0007669"/>
    <property type="project" value="InterPro"/>
</dbReference>
<keyword evidence="3 6" id="KW-0548">Nucleotidyltransferase</keyword>
<dbReference type="Proteomes" id="UP000009168">
    <property type="component" value="Unassembled WGS sequence"/>
</dbReference>
<gene>
    <name evidence="10" type="ORF">TTHERM_00437650</name>
</gene>
<feature type="domain" description="C4-type zinc-finger of DNA polymerase delta" evidence="9">
    <location>
        <begin position="1643"/>
        <end position="1713"/>
    </location>
</feature>
<dbReference type="GO" id="GO:0000724">
    <property type="term" value="P:double-strand break repair via homologous recombination"/>
    <property type="evidence" value="ECO:0007669"/>
    <property type="project" value="TreeGrafter"/>
</dbReference>
<dbReference type="KEGG" id="tet:TTHERM_00437650"/>
<evidence type="ECO:0000256" key="1">
    <source>
        <dbReference type="ARBA" id="ARBA00005755"/>
    </source>
</evidence>
<comment type="cofactor">
    <cofactor evidence="6">
        <name>[4Fe-4S] cluster</name>
        <dbReference type="ChEBI" id="CHEBI:49883"/>
    </cofactor>
</comment>
<dbReference type="eggNOG" id="KOG0968">
    <property type="taxonomic scope" value="Eukaryota"/>
</dbReference>
<feature type="region of interest" description="Disordered" evidence="7">
    <location>
        <begin position="987"/>
        <end position="1018"/>
    </location>
</feature>
<dbReference type="SUPFAM" id="SSF56672">
    <property type="entry name" value="DNA/RNA polymerases"/>
    <property type="match status" value="1"/>
</dbReference>
<keyword evidence="2 6" id="KW-0808">Transferase</keyword>
<evidence type="ECO:0000256" key="4">
    <source>
        <dbReference type="ARBA" id="ARBA00022932"/>
    </source>
</evidence>
<feature type="region of interest" description="Disordered" evidence="7">
    <location>
        <begin position="889"/>
        <end position="909"/>
    </location>
</feature>
<feature type="compositionally biased region" description="Polar residues" evidence="7">
    <location>
        <begin position="997"/>
        <end position="1017"/>
    </location>
</feature>
<dbReference type="InterPro" id="IPR012337">
    <property type="entry name" value="RNaseH-like_sf"/>
</dbReference>
<comment type="subcellular location">
    <subcellularLocation>
        <location evidence="6">Nucleus</location>
    </subcellularLocation>
</comment>
<comment type="catalytic activity">
    <reaction evidence="5 6">
        <text>DNA(n) + a 2'-deoxyribonucleoside 5'-triphosphate = DNA(n+1) + diphosphate</text>
        <dbReference type="Rhea" id="RHEA:22508"/>
        <dbReference type="Rhea" id="RHEA-COMP:17339"/>
        <dbReference type="Rhea" id="RHEA-COMP:17340"/>
        <dbReference type="ChEBI" id="CHEBI:33019"/>
        <dbReference type="ChEBI" id="CHEBI:61560"/>
        <dbReference type="ChEBI" id="CHEBI:173112"/>
        <dbReference type="EC" id="2.7.7.7"/>
    </reaction>
</comment>
<dbReference type="EMBL" id="GG662663">
    <property type="protein sequence ID" value="EAR97516.2"/>
    <property type="molecule type" value="Genomic_DNA"/>
</dbReference>
<dbReference type="Gene3D" id="3.30.420.10">
    <property type="entry name" value="Ribonuclease H-like superfamily/Ribonuclease H"/>
    <property type="match status" value="2"/>
</dbReference>
<keyword evidence="6" id="KW-0479">Metal-binding</keyword>
<dbReference type="OrthoDB" id="2414538at2759"/>
<feature type="region of interest" description="Disordered" evidence="7">
    <location>
        <begin position="808"/>
        <end position="831"/>
    </location>
</feature>
<dbReference type="InterPro" id="IPR036397">
    <property type="entry name" value="RNaseH_sf"/>
</dbReference>
<dbReference type="STRING" id="312017.I7M8A7"/>
<dbReference type="InterPro" id="IPR006172">
    <property type="entry name" value="DNA-dir_DNA_pol_B"/>
</dbReference>
<dbReference type="RefSeq" id="XP_001017761.2">
    <property type="nucleotide sequence ID" value="XM_001017761.2"/>
</dbReference>
<dbReference type="PANTHER" id="PTHR45812:SF1">
    <property type="entry name" value="DNA POLYMERASE ZETA CATALYTIC SUBUNIT"/>
    <property type="match status" value="1"/>
</dbReference>
<dbReference type="GO" id="GO:0051539">
    <property type="term" value="F:4 iron, 4 sulfur cluster binding"/>
    <property type="evidence" value="ECO:0007669"/>
    <property type="project" value="UniProtKB-KW"/>
</dbReference>
<dbReference type="PANTHER" id="PTHR45812">
    <property type="entry name" value="DNA POLYMERASE ZETA CATALYTIC SUBUNIT"/>
    <property type="match status" value="1"/>
</dbReference>
<dbReference type="FunFam" id="1.10.132.60:FF:000007">
    <property type="entry name" value="DNA polymerase"/>
    <property type="match status" value="1"/>
</dbReference>